<proteinExistence type="predicted"/>
<protein>
    <submittedName>
        <fullName evidence="1">Uncharacterized protein</fullName>
    </submittedName>
</protein>
<keyword evidence="2" id="KW-1185">Reference proteome</keyword>
<comment type="caution">
    <text evidence="1">The sequence shown here is derived from an EMBL/GenBank/DDBJ whole genome shotgun (WGS) entry which is preliminary data.</text>
</comment>
<gene>
    <name evidence="1" type="ORF">GCM10017566_37320</name>
</gene>
<sequence length="46" mass="4958">MAGRNEGAQRPVKFLPYRTTRAFARVKRIGAASKIKRCLAGGQAPG</sequence>
<reference evidence="1" key="2">
    <citation type="submission" date="2020-09" db="EMBL/GenBank/DDBJ databases">
        <authorList>
            <person name="Sun Q."/>
            <person name="Zhou Y."/>
        </authorList>
    </citation>
    <scope>NUCLEOTIDE SEQUENCE</scope>
    <source>
        <strain evidence="1">CGMCC 4.7679</strain>
    </source>
</reference>
<dbReference type="Proteomes" id="UP000658656">
    <property type="component" value="Unassembled WGS sequence"/>
</dbReference>
<evidence type="ECO:0000313" key="2">
    <source>
        <dbReference type="Proteomes" id="UP000658656"/>
    </source>
</evidence>
<dbReference type="EMBL" id="BNAV01000005">
    <property type="protein sequence ID" value="GHF60562.1"/>
    <property type="molecule type" value="Genomic_DNA"/>
</dbReference>
<reference evidence="1" key="1">
    <citation type="journal article" date="2014" name="Int. J. Syst. Evol. Microbiol.">
        <title>Complete genome sequence of Corynebacterium casei LMG S-19264T (=DSM 44701T), isolated from a smear-ripened cheese.</title>
        <authorList>
            <consortium name="US DOE Joint Genome Institute (JGI-PGF)"/>
            <person name="Walter F."/>
            <person name="Albersmeier A."/>
            <person name="Kalinowski J."/>
            <person name="Ruckert C."/>
        </authorList>
    </citation>
    <scope>NUCLEOTIDE SEQUENCE</scope>
    <source>
        <strain evidence="1">CGMCC 4.7679</strain>
    </source>
</reference>
<evidence type="ECO:0000313" key="1">
    <source>
        <dbReference type="EMBL" id="GHF60562.1"/>
    </source>
</evidence>
<accession>A0A8H9IU14</accession>
<name>A0A8H9IU14_9PSEU</name>
<organism evidence="1 2">
    <name type="scientific">Amycolatopsis bartoniae</name>
    <dbReference type="NCBI Taxonomy" id="941986"/>
    <lineage>
        <taxon>Bacteria</taxon>
        <taxon>Bacillati</taxon>
        <taxon>Actinomycetota</taxon>
        <taxon>Actinomycetes</taxon>
        <taxon>Pseudonocardiales</taxon>
        <taxon>Pseudonocardiaceae</taxon>
        <taxon>Amycolatopsis</taxon>
    </lineage>
</organism>
<dbReference type="AlphaFoldDB" id="A0A8H9IU14"/>